<dbReference type="HAMAP" id="MF_00237">
    <property type="entry name" value="TatB"/>
    <property type="match status" value="1"/>
</dbReference>
<evidence type="ECO:0000256" key="1">
    <source>
        <dbReference type="ARBA" id="ARBA00004167"/>
    </source>
</evidence>
<evidence type="ECO:0000256" key="10">
    <source>
        <dbReference type="SAM" id="MobiDB-lite"/>
    </source>
</evidence>
<reference evidence="11 12" key="1">
    <citation type="submission" date="2020-09" db="EMBL/GenBank/DDBJ databases">
        <title>Bombella mellium and Bombella favum sp. nov., two novel species isolated from honey of Apis mellifera.</title>
        <authorList>
            <person name="Hilgarth M."/>
            <person name="Redwitz J."/>
            <person name="Ehrmann M.A."/>
            <person name="Vogel R.F."/>
            <person name="Jakob F."/>
        </authorList>
    </citation>
    <scope>NUCLEOTIDE SEQUENCE [LARGE SCALE GENOMIC DNA]</scope>
    <source>
        <strain evidence="11 12">MRM1</strain>
    </source>
</reference>
<comment type="caution">
    <text evidence="11">The sequence shown here is derived from an EMBL/GenBank/DDBJ whole genome shotgun (WGS) entry which is preliminary data.</text>
</comment>
<dbReference type="InterPro" id="IPR018448">
    <property type="entry name" value="TatB"/>
</dbReference>
<comment type="subcellular location">
    <subcellularLocation>
        <location evidence="9">Cell membrane</location>
        <topology evidence="9">Single-pass membrane protein</topology>
    </subcellularLocation>
    <subcellularLocation>
        <location evidence="1">Membrane</location>
        <topology evidence="1">Single-pass membrane protein</topology>
    </subcellularLocation>
</comment>
<evidence type="ECO:0000256" key="2">
    <source>
        <dbReference type="ARBA" id="ARBA00022448"/>
    </source>
</evidence>
<evidence type="ECO:0000256" key="4">
    <source>
        <dbReference type="ARBA" id="ARBA00022692"/>
    </source>
</evidence>
<gene>
    <name evidence="9 11" type="primary">tatB</name>
    <name evidence="11" type="ORF">IGM82_00650</name>
</gene>
<evidence type="ECO:0000256" key="7">
    <source>
        <dbReference type="ARBA" id="ARBA00023010"/>
    </source>
</evidence>
<comment type="similarity">
    <text evidence="9">Belongs to the TatB family.</text>
</comment>
<accession>A0ABR9MND5</accession>
<evidence type="ECO:0000256" key="3">
    <source>
        <dbReference type="ARBA" id="ARBA00022475"/>
    </source>
</evidence>
<keyword evidence="7 9" id="KW-0811">Translocation</keyword>
<dbReference type="Proteomes" id="UP000599085">
    <property type="component" value="Unassembled WGS sequence"/>
</dbReference>
<protein>
    <recommendedName>
        <fullName evidence="9">Sec-independent protein translocase protein TatB</fullName>
    </recommendedName>
</protein>
<keyword evidence="2 9" id="KW-0813">Transport</keyword>
<evidence type="ECO:0000313" key="12">
    <source>
        <dbReference type="Proteomes" id="UP000599085"/>
    </source>
</evidence>
<dbReference type="Gene3D" id="1.20.5.3310">
    <property type="match status" value="1"/>
</dbReference>
<evidence type="ECO:0000256" key="6">
    <source>
        <dbReference type="ARBA" id="ARBA00022989"/>
    </source>
</evidence>
<dbReference type="PRINTS" id="PR01506">
    <property type="entry name" value="TATBPROTEIN"/>
</dbReference>
<feature type="compositionally biased region" description="Pro residues" evidence="10">
    <location>
        <begin position="102"/>
        <end position="112"/>
    </location>
</feature>
<keyword evidence="4 9" id="KW-0812">Transmembrane</keyword>
<organism evidence="11 12">
    <name type="scientific">Bombella apis</name>
    <dbReference type="NCBI Taxonomy" id="1785988"/>
    <lineage>
        <taxon>Bacteria</taxon>
        <taxon>Pseudomonadati</taxon>
        <taxon>Pseudomonadota</taxon>
        <taxon>Alphaproteobacteria</taxon>
        <taxon>Acetobacterales</taxon>
        <taxon>Acetobacteraceae</taxon>
        <taxon>Bombella</taxon>
    </lineage>
</organism>
<keyword evidence="6 9" id="KW-1133">Transmembrane helix</keyword>
<keyword evidence="12" id="KW-1185">Reference proteome</keyword>
<dbReference type="EMBL" id="JADAQV010000001">
    <property type="protein sequence ID" value="MBE1722927.1"/>
    <property type="molecule type" value="Genomic_DNA"/>
</dbReference>
<dbReference type="NCBIfam" id="TIGR01410">
    <property type="entry name" value="tatB"/>
    <property type="match status" value="1"/>
</dbReference>
<evidence type="ECO:0000256" key="5">
    <source>
        <dbReference type="ARBA" id="ARBA00022927"/>
    </source>
</evidence>
<sequence length="202" mass="22349">MFDLSWTEIALLAIVALVCIGPKDLPVAMRTLSRAIKGIRRLGAEFQQHIDEMVKEADLSEARDQLREIRQFSPREQLRRAIDPDRSLDRQLDVGRQEGMPMAPPPPPPPAPGSEELGGSRSHVPPAQPHNARMQAQAEALERAPAILPPTTALRLIEESRYWHRPAFLPPEIALHNGRRAAILTAAQPSESMKGEPQHGSA</sequence>
<name>A0ABR9MND5_9PROT</name>
<comment type="function">
    <text evidence="9">Part of the twin-arginine translocation (Tat) system that transports large folded proteins containing a characteristic twin-arginine motif in their signal peptide across membranes. Together with TatC, TatB is part of a receptor directly interacting with Tat signal peptides. TatB may form an oligomeric binding site that transiently accommodates folded Tat precursor proteins before their translocation.</text>
</comment>
<evidence type="ECO:0000256" key="8">
    <source>
        <dbReference type="ARBA" id="ARBA00023136"/>
    </source>
</evidence>
<proteinExistence type="inferred from homology"/>
<evidence type="ECO:0000313" key="11">
    <source>
        <dbReference type="EMBL" id="MBE1722927.1"/>
    </source>
</evidence>
<keyword evidence="5 9" id="KW-0653">Protein transport</keyword>
<comment type="subunit">
    <text evidence="9">The Tat system comprises two distinct complexes: a TatABC complex, containing multiple copies of TatA, TatB and TatC subunits, and a separate TatA complex, containing only TatA subunits. Substrates initially bind to the TatABC complex, which probably triggers association of the separate TatA complex to form the active translocon.</text>
</comment>
<dbReference type="InterPro" id="IPR003369">
    <property type="entry name" value="TatA/B/E"/>
</dbReference>
<keyword evidence="8 9" id="KW-0472">Membrane</keyword>
<keyword evidence="3 9" id="KW-1003">Cell membrane</keyword>
<dbReference type="RefSeq" id="WP_192848019.1">
    <property type="nucleotide sequence ID" value="NZ_JADAQV010000001.1"/>
</dbReference>
<dbReference type="Pfam" id="PF02416">
    <property type="entry name" value="TatA_B_E"/>
    <property type="match status" value="1"/>
</dbReference>
<evidence type="ECO:0000256" key="9">
    <source>
        <dbReference type="HAMAP-Rule" id="MF_00237"/>
    </source>
</evidence>
<feature type="region of interest" description="Disordered" evidence="10">
    <location>
        <begin position="96"/>
        <end position="137"/>
    </location>
</feature>